<evidence type="ECO:0000313" key="2">
    <source>
        <dbReference type="EMBL" id="ALL40749.1"/>
    </source>
</evidence>
<reference evidence="2" key="1">
    <citation type="submission" date="2015-07" db="EMBL/GenBank/DDBJ databases">
        <title>Elucidating the P. pachyrhizi secretome and potential effectors.</title>
        <authorList>
            <person name="de Carvalho M.C.C.G."/>
            <person name="Nascimento L.C."/>
            <person name="Darben L.M."/>
            <person name="Polizel-Podanosqui A.M."/>
            <person name="Lopes-Caitar V.S."/>
            <person name="Rocha C.S."/>
            <person name="Qi M."/>
            <person name="Carazolle M."/>
            <person name="Kuwahara M.K."/>
            <person name="Pereira G.A.G."/>
            <person name="Abdelnoor R.V."/>
            <person name="Whitham S.A."/>
            <person name="Marcelino-Guimaraes F.C."/>
        </authorList>
    </citation>
    <scope>NUCLEOTIDE SEQUENCE</scope>
</reference>
<keyword evidence="1" id="KW-0732">Signal</keyword>
<proteinExistence type="evidence at transcript level"/>
<feature type="chain" id="PRO_5006589219" evidence="1">
    <location>
        <begin position="18"/>
        <end position="34"/>
    </location>
</feature>
<sequence>MVLLAIAVLRCGRCGMGTDVCESWSCLFFCDLRG</sequence>
<name>A0A0S1MIQ3_PHAPC</name>
<dbReference type="AlphaFoldDB" id="A0A0S1MIQ3"/>
<feature type="signal peptide" evidence="1">
    <location>
        <begin position="1"/>
        <end position="17"/>
    </location>
</feature>
<organism evidence="2">
    <name type="scientific">Phakopsora pachyrhizi</name>
    <name type="common">Asian soybean rust disease fungus</name>
    <dbReference type="NCBI Taxonomy" id="170000"/>
    <lineage>
        <taxon>Eukaryota</taxon>
        <taxon>Fungi</taxon>
        <taxon>Dikarya</taxon>
        <taxon>Basidiomycota</taxon>
        <taxon>Pucciniomycotina</taxon>
        <taxon>Pucciniomycetes</taxon>
        <taxon>Pucciniales</taxon>
        <taxon>Phakopsoraceae</taxon>
        <taxon>Phakopsora</taxon>
    </lineage>
</organism>
<dbReference type="EMBL" id="KT246658">
    <property type="protein sequence ID" value="ALL40749.1"/>
    <property type="molecule type" value="mRNA"/>
</dbReference>
<accession>A0A0S1MIQ3</accession>
<protein>
    <submittedName>
        <fullName evidence="2">Uncharacterized protein</fullName>
    </submittedName>
</protein>
<evidence type="ECO:0000256" key="1">
    <source>
        <dbReference type="SAM" id="SignalP"/>
    </source>
</evidence>